<accession>A0A507CPC5</accession>
<evidence type="ECO:0000313" key="4">
    <source>
        <dbReference type="Proteomes" id="UP000320475"/>
    </source>
</evidence>
<dbReference type="Proteomes" id="UP000320475">
    <property type="component" value="Unassembled WGS sequence"/>
</dbReference>
<evidence type="ECO:0000313" key="1">
    <source>
        <dbReference type="EMBL" id="TPX40985.1"/>
    </source>
</evidence>
<dbReference type="EMBL" id="QEAM01000011">
    <property type="protein sequence ID" value="TPX50927.1"/>
    <property type="molecule type" value="Genomic_DNA"/>
</dbReference>
<evidence type="ECO:0000313" key="3">
    <source>
        <dbReference type="Proteomes" id="UP000317494"/>
    </source>
</evidence>
<keyword evidence="3" id="KW-1185">Reference proteome</keyword>
<evidence type="ECO:0000313" key="2">
    <source>
        <dbReference type="EMBL" id="TPX50927.1"/>
    </source>
</evidence>
<organism evidence="1 3">
    <name type="scientific">Synchytrium endobioticum</name>
    <dbReference type="NCBI Taxonomy" id="286115"/>
    <lineage>
        <taxon>Eukaryota</taxon>
        <taxon>Fungi</taxon>
        <taxon>Fungi incertae sedis</taxon>
        <taxon>Chytridiomycota</taxon>
        <taxon>Chytridiomycota incertae sedis</taxon>
        <taxon>Chytridiomycetes</taxon>
        <taxon>Synchytriales</taxon>
        <taxon>Synchytriaceae</taxon>
        <taxon>Synchytrium</taxon>
    </lineage>
</organism>
<dbReference type="VEuPathDB" id="FungiDB:SeMB42_g05793"/>
<protein>
    <submittedName>
        <fullName evidence="1">Uncharacterized protein</fullName>
    </submittedName>
</protein>
<dbReference type="AlphaFoldDB" id="A0A507CPC5"/>
<proteinExistence type="predicted"/>
<dbReference type="Proteomes" id="UP000317494">
    <property type="component" value="Unassembled WGS sequence"/>
</dbReference>
<dbReference type="EMBL" id="QEAN01000292">
    <property type="protein sequence ID" value="TPX40985.1"/>
    <property type="molecule type" value="Genomic_DNA"/>
</dbReference>
<dbReference type="OrthoDB" id="31616at2759"/>
<gene>
    <name evidence="2" type="ORF">SeLEV6574_g00614</name>
    <name evidence="1" type="ORF">SeMB42_g05793</name>
</gene>
<sequence length="381" mass="42736">MLRCFGLLSNSAAFIKLFPSIYEDSVINIAHLVFCAMEMFDFKLKPSFPSTNASRELSASPSDEASWFDLSEVLEPPLPKHLYLMHDKDYLSRLGNETGIADALKSIGYHQLVLRLSTDAFVSRFTVSDASLLHAQKENMENFTIKGDNYLIDVHTRAYKVRYHQINAYQSLLRLSNPSNEDSIERVDPTVFAPSRCAAVASFIESSWPHRTPSIEQKWVCLQDPKAEFSTEKPRLPGQRYPGLGIGKLFLETTATAVAEKGYGMFFTPEHFHNAVLYQKAGSRFASPLMEGYFQALCEDIAPLIEEKGLSAVSWALGEGRIVDVSFGCDGEQKSRVMKYLAQEQLAPISPPILQYLDSPQYKAFAEEAYSIAKGRTYSFA</sequence>
<reference evidence="3 4" key="1">
    <citation type="journal article" date="2019" name="Sci. Rep.">
        <title>Comparative genomics of chytrid fungi reveal insights into the obligate biotrophic and pathogenic lifestyle of Synchytrium endobioticum.</title>
        <authorList>
            <person name="van de Vossenberg B.T.L.H."/>
            <person name="Warris S."/>
            <person name="Nguyen H.D.T."/>
            <person name="van Gent-Pelzer M.P.E."/>
            <person name="Joly D.L."/>
            <person name="van de Geest H.C."/>
            <person name="Bonants P.J.M."/>
            <person name="Smith D.S."/>
            <person name="Levesque C.A."/>
            <person name="van der Lee T.A.J."/>
        </authorList>
    </citation>
    <scope>NUCLEOTIDE SEQUENCE [LARGE SCALE GENOMIC DNA]</scope>
    <source>
        <strain evidence="2 4">LEV6574</strain>
        <strain evidence="1 3">MB42</strain>
    </source>
</reference>
<comment type="caution">
    <text evidence="1">The sequence shown here is derived from an EMBL/GenBank/DDBJ whole genome shotgun (WGS) entry which is preliminary data.</text>
</comment>
<name>A0A507CPC5_9FUNG</name>